<organism evidence="1">
    <name type="scientific">Anopheles marajoara</name>
    <dbReference type="NCBI Taxonomy" id="58244"/>
    <lineage>
        <taxon>Eukaryota</taxon>
        <taxon>Metazoa</taxon>
        <taxon>Ecdysozoa</taxon>
        <taxon>Arthropoda</taxon>
        <taxon>Hexapoda</taxon>
        <taxon>Insecta</taxon>
        <taxon>Pterygota</taxon>
        <taxon>Neoptera</taxon>
        <taxon>Endopterygota</taxon>
        <taxon>Diptera</taxon>
        <taxon>Nematocera</taxon>
        <taxon>Culicoidea</taxon>
        <taxon>Culicidae</taxon>
        <taxon>Anophelinae</taxon>
        <taxon>Anopheles</taxon>
    </lineage>
</organism>
<accession>A0A2M4CAT6</accession>
<sequence length="84" mass="9137">MLQTIATTILLVRILSPSQHRCLVVHIDISTGITRTRSEWTIGVHIVEIVGVGVSVPFGTINIGEGKGSLEARTITSRWCPCHC</sequence>
<protein>
    <submittedName>
        <fullName evidence="1">Putative secreted protein</fullName>
    </submittedName>
</protein>
<reference evidence="1" key="1">
    <citation type="submission" date="2018-01" db="EMBL/GenBank/DDBJ databases">
        <title>An insight into the sialome of Amazonian anophelines.</title>
        <authorList>
            <person name="Ribeiro J.M."/>
            <person name="Scarpassa V."/>
            <person name="Calvo E."/>
        </authorList>
    </citation>
    <scope>NUCLEOTIDE SEQUENCE</scope>
    <source>
        <tissue evidence="1">Salivary glands</tissue>
    </source>
</reference>
<proteinExistence type="predicted"/>
<dbReference type="EMBL" id="GGFJ01013321">
    <property type="protein sequence ID" value="MBW62462.1"/>
    <property type="molecule type" value="Transcribed_RNA"/>
</dbReference>
<name>A0A2M4CAT6_9DIPT</name>
<dbReference type="AlphaFoldDB" id="A0A2M4CAT6"/>
<evidence type="ECO:0000313" key="1">
    <source>
        <dbReference type="EMBL" id="MBW62462.1"/>
    </source>
</evidence>